<dbReference type="GO" id="GO:0000150">
    <property type="term" value="F:DNA strand exchange activity"/>
    <property type="evidence" value="ECO:0007669"/>
    <property type="project" value="InterPro"/>
</dbReference>
<name>A0A2U2EFN6_9FIRM</name>
<dbReference type="SUPFAM" id="SSF46689">
    <property type="entry name" value="Homeodomain-like"/>
    <property type="match status" value="1"/>
</dbReference>
<dbReference type="Pfam" id="PF02796">
    <property type="entry name" value="HTH_7"/>
    <property type="match status" value="1"/>
</dbReference>
<evidence type="ECO:0000259" key="1">
    <source>
        <dbReference type="Pfam" id="PF02796"/>
    </source>
</evidence>
<evidence type="ECO:0000313" key="3">
    <source>
        <dbReference type="Proteomes" id="UP000245905"/>
    </source>
</evidence>
<dbReference type="Proteomes" id="UP000245905">
    <property type="component" value="Unassembled WGS sequence"/>
</dbReference>
<comment type="caution">
    <text evidence="2">The sequence shown here is derived from an EMBL/GenBank/DDBJ whole genome shotgun (WGS) entry which is preliminary data.</text>
</comment>
<feature type="domain" description="Resolvase HTH" evidence="1">
    <location>
        <begin position="31"/>
        <end position="63"/>
    </location>
</feature>
<proteinExistence type="predicted"/>
<dbReference type="AlphaFoldDB" id="A0A2U2EFN6"/>
<protein>
    <recommendedName>
        <fullName evidence="1">Resolvase HTH domain-containing protein</fullName>
    </recommendedName>
</protein>
<dbReference type="Gene3D" id="1.10.10.60">
    <property type="entry name" value="Homeodomain-like"/>
    <property type="match status" value="1"/>
</dbReference>
<gene>
    <name evidence="2" type="ORF">LD38_10690</name>
</gene>
<organism evidence="2 3">
    <name type="scientific">Agathobacter rectalis</name>
    <dbReference type="NCBI Taxonomy" id="39491"/>
    <lineage>
        <taxon>Bacteria</taxon>
        <taxon>Bacillati</taxon>
        <taxon>Bacillota</taxon>
        <taxon>Clostridia</taxon>
        <taxon>Lachnospirales</taxon>
        <taxon>Lachnospiraceae</taxon>
        <taxon>Agathobacter</taxon>
    </lineage>
</organism>
<dbReference type="EMBL" id="JRFS01000021">
    <property type="protein sequence ID" value="PWE83325.1"/>
    <property type="molecule type" value="Genomic_DNA"/>
</dbReference>
<dbReference type="GO" id="GO:0003677">
    <property type="term" value="F:DNA binding"/>
    <property type="evidence" value="ECO:0007669"/>
    <property type="project" value="InterPro"/>
</dbReference>
<accession>A0A2U2EFN6</accession>
<dbReference type="InterPro" id="IPR009057">
    <property type="entry name" value="Homeodomain-like_sf"/>
</dbReference>
<dbReference type="InterPro" id="IPR006120">
    <property type="entry name" value="Resolvase_HTH_dom"/>
</dbReference>
<evidence type="ECO:0000313" key="2">
    <source>
        <dbReference type="EMBL" id="PWE83325.1"/>
    </source>
</evidence>
<sequence>MNRLEKKNREPEVVFVSEKKQKEYPHRPRKEIDMDQYLILYRQGLPNRQIASRLKVSPRTLYRRMEEERKHLSRKKESADG</sequence>
<reference evidence="2 3" key="1">
    <citation type="submission" date="2014-09" db="EMBL/GenBank/DDBJ databases">
        <title>Butyrate-producing bacteria isolated from human gut.</title>
        <authorList>
            <person name="Zhang Q."/>
            <person name="Zhao L."/>
        </authorList>
    </citation>
    <scope>NUCLEOTIDE SEQUENCE [LARGE SCALE GENOMIC DNA]</scope>
    <source>
        <strain evidence="2 3">R22</strain>
    </source>
</reference>